<reference evidence="2 3" key="1">
    <citation type="submission" date="2024-07" db="EMBL/GenBank/DDBJ databases">
        <title>Section-level genome sequencing and comparative genomics of Aspergillus sections Usti and Cavernicolus.</title>
        <authorList>
            <consortium name="Lawrence Berkeley National Laboratory"/>
            <person name="Nybo J.L."/>
            <person name="Vesth T.C."/>
            <person name="Theobald S."/>
            <person name="Frisvad J.C."/>
            <person name="Larsen T.O."/>
            <person name="Kjaerboelling I."/>
            <person name="Rothschild-Mancinelli K."/>
            <person name="Lyhne E.K."/>
            <person name="Kogle M.E."/>
            <person name="Barry K."/>
            <person name="Clum A."/>
            <person name="Na H."/>
            <person name="Ledsgaard L."/>
            <person name="Lin J."/>
            <person name="Lipzen A."/>
            <person name="Kuo A."/>
            <person name="Riley R."/>
            <person name="Mondo S."/>
            <person name="Labutti K."/>
            <person name="Haridas S."/>
            <person name="Pangalinan J."/>
            <person name="Salamov A.A."/>
            <person name="Simmons B.A."/>
            <person name="Magnuson J.K."/>
            <person name="Chen J."/>
            <person name="Drula E."/>
            <person name="Henrissat B."/>
            <person name="Wiebenga A."/>
            <person name="Lubbers R.J."/>
            <person name="Gomes A.C."/>
            <person name="Makela M.R."/>
            <person name="Stajich J."/>
            <person name="Grigoriev I.V."/>
            <person name="Mortensen U.H."/>
            <person name="De Vries R.P."/>
            <person name="Baker S.E."/>
            <person name="Andersen M.R."/>
        </authorList>
    </citation>
    <scope>NUCLEOTIDE SEQUENCE [LARGE SCALE GENOMIC DNA]</scope>
    <source>
        <strain evidence="2 3">CBS 209.92</strain>
    </source>
</reference>
<sequence>MPDRHALVFGASGITGWAAVNALLNDYPTPDTFKRVTALTNRPLSAEDALWPALKKLNIVSGLDLLAGDQATLEETIRERVPSIETVSHVYFFAYIFNSDPQEEIRVNVELLKRAVTAVDKLSAKLEFVLLPTGVKAYGVHLLDKFPLASNLPLSESLPPIPEPHKSNLFYYPQITLLQSLSQNKPWTYAEVMPDIVVGFVPNNNAYCLAQWLALYLSLYREVNGAGAEVVFPGTLKSWGIKSNDSGQDIIARFAIHASLHPEITSGERYNVADNARWSTWAVKWPVICEFFGLVGVAPENGSGPDPSAYVAEHREKWFEVERKYGLKGGRVGNEKSLSIVPQFLMGMFDFDRQLDMSKCHEAWGDAFEETDVKGAWWTAFERFRAARIIP</sequence>
<organism evidence="2 3">
    <name type="scientific">Aspergillus keveii</name>
    <dbReference type="NCBI Taxonomy" id="714993"/>
    <lineage>
        <taxon>Eukaryota</taxon>
        <taxon>Fungi</taxon>
        <taxon>Dikarya</taxon>
        <taxon>Ascomycota</taxon>
        <taxon>Pezizomycotina</taxon>
        <taxon>Eurotiomycetes</taxon>
        <taxon>Eurotiomycetidae</taxon>
        <taxon>Eurotiales</taxon>
        <taxon>Aspergillaceae</taxon>
        <taxon>Aspergillus</taxon>
        <taxon>Aspergillus subgen. Nidulantes</taxon>
    </lineage>
</organism>
<dbReference type="PANTHER" id="PTHR32487:SF8">
    <property type="entry name" value="NAD-DEPENDENT EPIMERASE_DEHYDRATASE DOMAIN-CONTAINING PROTEIN"/>
    <property type="match status" value="1"/>
</dbReference>
<feature type="domain" description="PRISE-like Rossmann-fold" evidence="1">
    <location>
        <begin position="6"/>
        <end position="391"/>
    </location>
</feature>
<accession>A0ABR4G744</accession>
<keyword evidence="3" id="KW-1185">Reference proteome</keyword>
<name>A0ABR4G744_9EURO</name>
<dbReference type="InterPro" id="IPR036291">
    <property type="entry name" value="NAD(P)-bd_dom_sf"/>
</dbReference>
<dbReference type="Pfam" id="PF22917">
    <property type="entry name" value="PRISE"/>
    <property type="match status" value="1"/>
</dbReference>
<evidence type="ECO:0000313" key="2">
    <source>
        <dbReference type="EMBL" id="KAL2794845.1"/>
    </source>
</evidence>
<dbReference type="EMBL" id="JBFTWV010000040">
    <property type="protein sequence ID" value="KAL2794845.1"/>
    <property type="molecule type" value="Genomic_DNA"/>
</dbReference>
<dbReference type="Gene3D" id="3.40.50.720">
    <property type="entry name" value="NAD(P)-binding Rossmann-like Domain"/>
    <property type="match status" value="1"/>
</dbReference>
<evidence type="ECO:0000313" key="3">
    <source>
        <dbReference type="Proteomes" id="UP001610563"/>
    </source>
</evidence>
<proteinExistence type="predicted"/>
<dbReference type="SUPFAM" id="SSF51735">
    <property type="entry name" value="NAD(P)-binding Rossmann-fold domains"/>
    <property type="match status" value="1"/>
</dbReference>
<dbReference type="Proteomes" id="UP001610563">
    <property type="component" value="Unassembled WGS sequence"/>
</dbReference>
<evidence type="ECO:0000259" key="1">
    <source>
        <dbReference type="Pfam" id="PF22917"/>
    </source>
</evidence>
<protein>
    <recommendedName>
        <fullName evidence="1">PRISE-like Rossmann-fold domain-containing protein</fullName>
    </recommendedName>
</protein>
<gene>
    <name evidence="2" type="ORF">BJX66DRAFT_351009</name>
</gene>
<dbReference type="CDD" id="cd08948">
    <property type="entry name" value="5beta-POR_like_SDR_a"/>
    <property type="match status" value="1"/>
</dbReference>
<dbReference type="InterPro" id="IPR055222">
    <property type="entry name" value="PRISE-like_Rossmann-fold"/>
</dbReference>
<dbReference type="PANTHER" id="PTHR32487">
    <property type="entry name" value="3-OXO-DELTA(4,5)-STEROID 5-BETA-REDUCTASE"/>
    <property type="match status" value="1"/>
</dbReference>
<comment type="caution">
    <text evidence="2">The sequence shown here is derived from an EMBL/GenBank/DDBJ whole genome shotgun (WGS) entry which is preliminary data.</text>
</comment>